<name>A0A484FRD7_COLOR</name>
<evidence type="ECO:0000313" key="3">
    <source>
        <dbReference type="Proteomes" id="UP000014480"/>
    </source>
</evidence>
<reference evidence="3" key="1">
    <citation type="journal article" date="2013" name="New Phytol.">
        <title>Comparative genomic and transcriptomic analyses reveal the hemibiotrophic stage shift of Colletotrichum fungi.</title>
        <authorList>
            <person name="Gan P."/>
            <person name="Ikeda K."/>
            <person name="Irieda H."/>
            <person name="Narusaka M."/>
            <person name="O'Connell R.J."/>
            <person name="Narusaka Y."/>
            <person name="Takano Y."/>
            <person name="Kubo Y."/>
            <person name="Shirasu K."/>
        </authorList>
    </citation>
    <scope>NUCLEOTIDE SEQUENCE [LARGE SCALE GENOMIC DNA]</scope>
    <source>
        <strain evidence="3">104-T / ATCC 96160 / CBS 514.97 / LARS 414 / MAFF 240422</strain>
    </source>
</reference>
<keyword evidence="3" id="KW-1185">Reference proteome</keyword>
<dbReference type="EMBL" id="AMCV02000017">
    <property type="protein sequence ID" value="TDZ20396.1"/>
    <property type="molecule type" value="Genomic_DNA"/>
</dbReference>
<feature type="region of interest" description="Disordered" evidence="1">
    <location>
        <begin position="1"/>
        <end position="29"/>
    </location>
</feature>
<feature type="compositionally biased region" description="Basic residues" evidence="1">
    <location>
        <begin position="9"/>
        <end position="18"/>
    </location>
</feature>
<comment type="caution">
    <text evidence="2">The sequence shown here is derived from an EMBL/GenBank/DDBJ whole genome shotgun (WGS) entry which is preliminary data.</text>
</comment>
<protein>
    <submittedName>
        <fullName evidence="2">Uncharacterized protein</fullName>
    </submittedName>
</protein>
<sequence length="138" mass="15680">MLLWESRAKGHSSSRHPRSTSPGRGLVRHGKTLEQMRQEIRQGTGSRGANWGARRCRWGPLPGLCWLLNRVEPAIWRAQPPGVATSIISRRDMSPDKSTAFPCYPRNQGKTVPSSFNVFDGRKDGIRITTRKEKEDKW</sequence>
<proteinExistence type="predicted"/>
<dbReference type="AlphaFoldDB" id="A0A484FRD7"/>
<evidence type="ECO:0000313" key="2">
    <source>
        <dbReference type="EMBL" id="TDZ20396.1"/>
    </source>
</evidence>
<dbReference type="Proteomes" id="UP000014480">
    <property type="component" value="Unassembled WGS sequence"/>
</dbReference>
<accession>A0A484FRD7</accession>
<organism evidence="2 3">
    <name type="scientific">Colletotrichum orbiculare (strain 104-T / ATCC 96160 / CBS 514.97 / LARS 414 / MAFF 240422)</name>
    <name type="common">Cucumber anthracnose fungus</name>
    <name type="synonym">Colletotrichum lagenarium</name>
    <dbReference type="NCBI Taxonomy" id="1213857"/>
    <lineage>
        <taxon>Eukaryota</taxon>
        <taxon>Fungi</taxon>
        <taxon>Dikarya</taxon>
        <taxon>Ascomycota</taxon>
        <taxon>Pezizomycotina</taxon>
        <taxon>Sordariomycetes</taxon>
        <taxon>Hypocreomycetidae</taxon>
        <taxon>Glomerellales</taxon>
        <taxon>Glomerellaceae</taxon>
        <taxon>Colletotrichum</taxon>
        <taxon>Colletotrichum orbiculare species complex</taxon>
    </lineage>
</organism>
<reference evidence="3" key="2">
    <citation type="journal article" date="2019" name="Mol. Plant Microbe Interact.">
        <title>Genome sequence resources for four phytopathogenic fungi from the Colletotrichum orbiculare species complex.</title>
        <authorList>
            <person name="Gan P."/>
            <person name="Tsushima A."/>
            <person name="Narusaka M."/>
            <person name="Narusaka Y."/>
            <person name="Takano Y."/>
            <person name="Kubo Y."/>
            <person name="Shirasu K."/>
        </authorList>
    </citation>
    <scope>GENOME REANNOTATION</scope>
    <source>
        <strain evidence="3">104-T / ATCC 96160 / CBS 514.97 / LARS 414 / MAFF 240422</strain>
    </source>
</reference>
<gene>
    <name evidence="2" type="ORF">Cob_v006745</name>
</gene>
<evidence type="ECO:0000256" key="1">
    <source>
        <dbReference type="SAM" id="MobiDB-lite"/>
    </source>
</evidence>